<reference evidence="2 3" key="1">
    <citation type="submission" date="2024-09" db="EMBL/GenBank/DDBJ databases">
        <title>Draft genome sequence of Candidatus Magnetaquicoccaceae bacterium FCR-1.</title>
        <authorList>
            <person name="Shimoshige H."/>
            <person name="Shimamura S."/>
            <person name="Taoka A."/>
            <person name="Kobayashi H."/>
            <person name="Maekawa T."/>
        </authorList>
    </citation>
    <scope>NUCLEOTIDE SEQUENCE [LARGE SCALE GENOMIC DNA]</scope>
    <source>
        <strain evidence="2 3">FCR-1</strain>
    </source>
</reference>
<proteinExistence type="predicted"/>
<name>A0ABQ0CB46_9PROT</name>
<keyword evidence="3" id="KW-1185">Reference proteome</keyword>
<sequence length="45" mass="4787">MSAIPLLQTIPKFCSRCCLAWGAILFHILVVILTATTAVCAIAVL</sequence>
<keyword evidence="1" id="KW-1133">Transmembrane helix</keyword>
<organism evidence="2 3">
    <name type="scientific">Candidatus Magnetaquiglobus chichijimensis</name>
    <dbReference type="NCBI Taxonomy" id="3141448"/>
    <lineage>
        <taxon>Bacteria</taxon>
        <taxon>Pseudomonadati</taxon>
        <taxon>Pseudomonadota</taxon>
        <taxon>Magnetococcia</taxon>
        <taxon>Magnetococcales</taxon>
        <taxon>Candidatus Magnetaquicoccaceae</taxon>
        <taxon>Candidatus Magnetaquiglobus</taxon>
    </lineage>
</organism>
<protein>
    <submittedName>
        <fullName evidence="2">Uncharacterized protein</fullName>
    </submittedName>
</protein>
<accession>A0ABQ0CB46</accession>
<evidence type="ECO:0000313" key="3">
    <source>
        <dbReference type="Proteomes" id="UP001628193"/>
    </source>
</evidence>
<dbReference type="Proteomes" id="UP001628193">
    <property type="component" value="Unassembled WGS sequence"/>
</dbReference>
<feature type="transmembrane region" description="Helical" evidence="1">
    <location>
        <begin position="20"/>
        <end position="44"/>
    </location>
</feature>
<gene>
    <name evidence="2" type="ORF">SIID45300_02269</name>
</gene>
<evidence type="ECO:0000256" key="1">
    <source>
        <dbReference type="SAM" id="Phobius"/>
    </source>
</evidence>
<dbReference type="EMBL" id="BAAFGK010000004">
    <property type="protein sequence ID" value="GAB0057935.1"/>
    <property type="molecule type" value="Genomic_DNA"/>
</dbReference>
<dbReference type="RefSeq" id="WP_420905620.1">
    <property type="nucleotide sequence ID" value="NZ_BAAFGK010000004.1"/>
</dbReference>
<evidence type="ECO:0000313" key="2">
    <source>
        <dbReference type="EMBL" id="GAB0057935.1"/>
    </source>
</evidence>
<keyword evidence="1" id="KW-0472">Membrane</keyword>
<comment type="caution">
    <text evidence="2">The sequence shown here is derived from an EMBL/GenBank/DDBJ whole genome shotgun (WGS) entry which is preliminary data.</text>
</comment>
<keyword evidence="1" id="KW-0812">Transmembrane</keyword>